<dbReference type="EMBL" id="JAURUO010000013">
    <property type="protein sequence ID" value="MDP9729373.1"/>
    <property type="molecule type" value="Genomic_DNA"/>
</dbReference>
<dbReference type="Proteomes" id="UP001229209">
    <property type="component" value="Unassembled WGS sequence"/>
</dbReference>
<comment type="caution">
    <text evidence="2">The sequence shown here is derived from an EMBL/GenBank/DDBJ whole genome shotgun (WGS) entry which is preliminary data.</text>
</comment>
<dbReference type="RefSeq" id="WP_203115855.1">
    <property type="nucleotide sequence ID" value="NZ_JAURUO010000013.1"/>
</dbReference>
<sequence length="247" mass="28869">MEGKVFNAKKICNAFQKSDYFIAAGEDSTYLQSRDYAKDMMENLKKITNVLGHDFERENIAVMVKYQSDEGWRPIHGIKDPNLRLLPILELTERQELEASELIDIGDHILKGYPSLVHAQEEIELKLSEKGTSKKSALRRYKTQLDEFITMIRAFIDRDELAQLLDLYYIQKCSRTSCSMYLNISDSTVDRMQKELKFKVGRGVWLMMTPAKRKTLLQLTMSLRQEKESPSSKKREKFHPMLFDVER</sequence>
<evidence type="ECO:0000256" key="1">
    <source>
        <dbReference type="SAM" id="MobiDB-lite"/>
    </source>
</evidence>
<reference evidence="2 3" key="1">
    <citation type="submission" date="2023-07" db="EMBL/GenBank/DDBJ databases">
        <title>Genomic Encyclopedia of Type Strains, Phase IV (KMG-IV): sequencing the most valuable type-strain genomes for metagenomic binning, comparative biology and taxonomic classification.</title>
        <authorList>
            <person name="Goeker M."/>
        </authorList>
    </citation>
    <scope>NUCLEOTIDE SEQUENCE [LARGE SCALE GENOMIC DNA]</scope>
    <source>
        <strain evidence="2 3">DSM 25924</strain>
    </source>
</reference>
<feature type="compositionally biased region" description="Basic and acidic residues" evidence="1">
    <location>
        <begin position="224"/>
        <end position="233"/>
    </location>
</feature>
<name>A0ABT9LYM3_9BACL</name>
<organism evidence="2 3">
    <name type="scientific">Alicyclobacillus tolerans</name>
    <dbReference type="NCBI Taxonomy" id="90970"/>
    <lineage>
        <taxon>Bacteria</taxon>
        <taxon>Bacillati</taxon>
        <taxon>Bacillota</taxon>
        <taxon>Bacilli</taxon>
        <taxon>Bacillales</taxon>
        <taxon>Alicyclobacillaceae</taxon>
        <taxon>Alicyclobacillus</taxon>
    </lineage>
</organism>
<gene>
    <name evidence="2" type="ORF">J2S04_002346</name>
</gene>
<feature type="region of interest" description="Disordered" evidence="1">
    <location>
        <begin position="224"/>
        <end position="247"/>
    </location>
</feature>
<evidence type="ECO:0000313" key="3">
    <source>
        <dbReference type="Proteomes" id="UP001229209"/>
    </source>
</evidence>
<evidence type="ECO:0000313" key="2">
    <source>
        <dbReference type="EMBL" id="MDP9729373.1"/>
    </source>
</evidence>
<proteinExistence type="predicted"/>
<protein>
    <submittedName>
        <fullName evidence="2">Uncharacterized protein</fullName>
    </submittedName>
</protein>
<keyword evidence="3" id="KW-1185">Reference proteome</keyword>
<accession>A0ABT9LYM3</accession>